<reference evidence="1" key="1">
    <citation type="submission" date="2019-08" db="EMBL/GenBank/DDBJ databases">
        <authorList>
            <person name="Kucharzyk K."/>
            <person name="Murdoch R.W."/>
            <person name="Higgins S."/>
            <person name="Loffler F."/>
        </authorList>
    </citation>
    <scope>NUCLEOTIDE SEQUENCE</scope>
</reference>
<dbReference type="AlphaFoldDB" id="A0A644TKU6"/>
<evidence type="ECO:0000313" key="1">
    <source>
        <dbReference type="EMBL" id="MPL67578.1"/>
    </source>
</evidence>
<organism evidence="1">
    <name type="scientific">bioreactor metagenome</name>
    <dbReference type="NCBI Taxonomy" id="1076179"/>
    <lineage>
        <taxon>unclassified sequences</taxon>
        <taxon>metagenomes</taxon>
        <taxon>ecological metagenomes</taxon>
    </lineage>
</organism>
<protein>
    <submittedName>
        <fullName evidence="1">Uncharacterized protein</fullName>
    </submittedName>
</protein>
<gene>
    <name evidence="1" type="ORF">SDC9_13276</name>
</gene>
<sequence length="65" mass="7008">MNYAAIANLVHECVKNPTCLVIQKEKSGEKKINPGEFSIVQNVLSRHDISGNGAAIGVLPLGYWA</sequence>
<dbReference type="EMBL" id="VSSQ01000037">
    <property type="protein sequence ID" value="MPL67578.1"/>
    <property type="molecule type" value="Genomic_DNA"/>
</dbReference>
<name>A0A644TKU6_9ZZZZ</name>
<comment type="caution">
    <text evidence="1">The sequence shown here is derived from an EMBL/GenBank/DDBJ whole genome shotgun (WGS) entry which is preliminary data.</text>
</comment>
<proteinExistence type="predicted"/>
<accession>A0A644TKU6</accession>